<evidence type="ECO:0000313" key="2">
    <source>
        <dbReference type="Proteomes" id="UP000730481"/>
    </source>
</evidence>
<keyword evidence="2" id="KW-1185">Reference proteome</keyword>
<reference evidence="1" key="2">
    <citation type="submission" date="2020-02" db="EMBL/GenBank/DDBJ databases">
        <title>Identification and distribution of gene clusters putatively required for synthesis of sphingolipid metabolism inhibitors in phylogenetically diverse species of the filamentous fungus Fusarium.</title>
        <authorList>
            <person name="Kim H.-S."/>
            <person name="Busman M."/>
            <person name="Brown D.W."/>
            <person name="Divon H."/>
            <person name="Uhlig S."/>
            <person name="Proctor R.H."/>
        </authorList>
    </citation>
    <scope>NUCLEOTIDE SEQUENCE</scope>
    <source>
        <strain evidence="1">NRRL 25174</strain>
    </source>
</reference>
<protein>
    <submittedName>
        <fullName evidence="1">1-alkyl-2-acetylglycerophosphocholine esterase</fullName>
    </submittedName>
</protein>
<dbReference type="OrthoDB" id="5428863at2759"/>
<dbReference type="EMBL" id="PVQB02000903">
    <property type="protein sequence ID" value="KAF4333089.1"/>
    <property type="molecule type" value="Genomic_DNA"/>
</dbReference>
<accession>A0A9P5DSE9</accession>
<name>A0A9P5DSE9_9HYPO</name>
<reference evidence="1" key="1">
    <citation type="journal article" date="2017" name="Mycologia">
        <title>Fusarium algeriense, sp. nov., a novel toxigenic crown rot pathogen of durum wheat from Algeria is nested in the Fusarium burgessii species complex.</title>
        <authorList>
            <person name="Laraba I."/>
            <person name="Keddad A."/>
            <person name="Boureghda H."/>
            <person name="Abdallah N."/>
            <person name="Vaughan M.M."/>
            <person name="Proctor R.H."/>
            <person name="Busman M."/>
            <person name="O'Donnell K."/>
        </authorList>
    </citation>
    <scope>NUCLEOTIDE SEQUENCE</scope>
    <source>
        <strain evidence="1">NRRL 25174</strain>
    </source>
</reference>
<proteinExistence type="predicted"/>
<dbReference type="Proteomes" id="UP000730481">
    <property type="component" value="Unassembled WGS sequence"/>
</dbReference>
<dbReference type="AlphaFoldDB" id="A0A9P5DSE9"/>
<evidence type="ECO:0000313" key="1">
    <source>
        <dbReference type="EMBL" id="KAF4333089.1"/>
    </source>
</evidence>
<sequence length="149" mass="16320">MAQSDPWELSQASDFNNVILIRLLGLFNNMSKDSTAIKQSNGFAIDVSIIPGNQDGGVAVPWSRCYDSLRTADDSNPDIRSGQNHVIEIAASAVTIKFRRGEYDGRPNTWIGTVCAGDGVWQGEFFLTTTALAEIIYQKKDAKPILSTH</sequence>
<comment type="caution">
    <text evidence="1">The sequence shown here is derived from an EMBL/GenBank/DDBJ whole genome shotgun (WGS) entry which is preliminary data.</text>
</comment>
<gene>
    <name evidence="1" type="ORF">FBEOM_13108</name>
</gene>
<organism evidence="1 2">
    <name type="scientific">Fusarium beomiforme</name>
    <dbReference type="NCBI Taxonomy" id="44412"/>
    <lineage>
        <taxon>Eukaryota</taxon>
        <taxon>Fungi</taxon>
        <taxon>Dikarya</taxon>
        <taxon>Ascomycota</taxon>
        <taxon>Pezizomycotina</taxon>
        <taxon>Sordariomycetes</taxon>
        <taxon>Hypocreomycetidae</taxon>
        <taxon>Hypocreales</taxon>
        <taxon>Nectriaceae</taxon>
        <taxon>Fusarium</taxon>
        <taxon>Fusarium burgessii species complex</taxon>
    </lineage>
</organism>